<sequence>MDSKPNPDSPSAKATEDDEDWNSFVGEVPVNFSTASVEGSK</sequence>
<evidence type="ECO:0000313" key="4">
    <source>
        <dbReference type="WBParaSite" id="HNAJ_0000382301-mRNA-1"/>
    </source>
</evidence>
<evidence type="ECO:0000313" key="3">
    <source>
        <dbReference type="Proteomes" id="UP000278807"/>
    </source>
</evidence>
<feature type="region of interest" description="Disordered" evidence="1">
    <location>
        <begin position="1"/>
        <end position="24"/>
    </location>
</feature>
<keyword evidence="3" id="KW-1185">Reference proteome</keyword>
<proteinExistence type="predicted"/>
<organism evidence="4">
    <name type="scientific">Rodentolepis nana</name>
    <name type="common">Dwarf tapeworm</name>
    <name type="synonym">Hymenolepis nana</name>
    <dbReference type="NCBI Taxonomy" id="102285"/>
    <lineage>
        <taxon>Eukaryota</taxon>
        <taxon>Metazoa</taxon>
        <taxon>Spiralia</taxon>
        <taxon>Lophotrochozoa</taxon>
        <taxon>Platyhelminthes</taxon>
        <taxon>Cestoda</taxon>
        <taxon>Eucestoda</taxon>
        <taxon>Cyclophyllidea</taxon>
        <taxon>Hymenolepididae</taxon>
        <taxon>Rodentolepis</taxon>
    </lineage>
</organism>
<evidence type="ECO:0000256" key="1">
    <source>
        <dbReference type="SAM" id="MobiDB-lite"/>
    </source>
</evidence>
<reference evidence="2 3" key="2">
    <citation type="submission" date="2018-11" db="EMBL/GenBank/DDBJ databases">
        <authorList>
            <consortium name="Pathogen Informatics"/>
        </authorList>
    </citation>
    <scope>NUCLEOTIDE SEQUENCE [LARGE SCALE GENOMIC DNA]</scope>
</reference>
<dbReference type="AlphaFoldDB" id="A0A0R3T9T4"/>
<accession>A0A0R3T9T4</accession>
<gene>
    <name evidence="2" type="ORF">HNAJ_LOCUS3822</name>
</gene>
<dbReference type="Proteomes" id="UP000278807">
    <property type="component" value="Unassembled WGS sequence"/>
</dbReference>
<dbReference type="WBParaSite" id="HNAJ_0000382301-mRNA-1">
    <property type="protein sequence ID" value="HNAJ_0000382301-mRNA-1"/>
    <property type="gene ID" value="HNAJ_0000382301"/>
</dbReference>
<protein>
    <submittedName>
        <fullName evidence="4">ICA69 domain-containing protein</fullName>
    </submittedName>
</protein>
<name>A0A0R3T9T4_RODNA</name>
<reference evidence="4" key="1">
    <citation type="submission" date="2017-02" db="UniProtKB">
        <authorList>
            <consortium name="WormBaseParasite"/>
        </authorList>
    </citation>
    <scope>IDENTIFICATION</scope>
</reference>
<evidence type="ECO:0000313" key="2">
    <source>
        <dbReference type="EMBL" id="VDN99681.1"/>
    </source>
</evidence>
<dbReference type="EMBL" id="UZAE01002379">
    <property type="protein sequence ID" value="VDN99681.1"/>
    <property type="molecule type" value="Genomic_DNA"/>
</dbReference>